<evidence type="ECO:0000313" key="3">
    <source>
        <dbReference type="Proteomes" id="UP000199012"/>
    </source>
</evidence>
<name>A0A1I1A4U7_9CELL</name>
<organism evidence="2 3">
    <name type="scientific">Cellulomonas marina</name>
    <dbReference type="NCBI Taxonomy" id="988821"/>
    <lineage>
        <taxon>Bacteria</taxon>
        <taxon>Bacillati</taxon>
        <taxon>Actinomycetota</taxon>
        <taxon>Actinomycetes</taxon>
        <taxon>Micrococcales</taxon>
        <taxon>Cellulomonadaceae</taxon>
        <taxon>Cellulomonas</taxon>
    </lineage>
</organism>
<accession>A0A1I1A4U7</accession>
<dbReference type="InterPro" id="IPR058548">
    <property type="entry name" value="MlaB-like_STAS"/>
</dbReference>
<dbReference type="AlphaFoldDB" id="A0A1I1A4U7"/>
<reference evidence="2 3" key="1">
    <citation type="submission" date="2016-10" db="EMBL/GenBank/DDBJ databases">
        <authorList>
            <person name="de Groot N.N."/>
        </authorList>
    </citation>
    <scope>NUCLEOTIDE SEQUENCE [LARGE SCALE GENOMIC DNA]</scope>
    <source>
        <strain evidence="2 3">CGMCC 4.6945</strain>
    </source>
</reference>
<dbReference type="SUPFAM" id="SSF52091">
    <property type="entry name" value="SpoIIaa-like"/>
    <property type="match status" value="1"/>
</dbReference>
<dbReference type="Pfam" id="PF13466">
    <property type="entry name" value="STAS_2"/>
    <property type="match status" value="1"/>
</dbReference>
<dbReference type="EMBL" id="FOKA01000015">
    <property type="protein sequence ID" value="SFB33054.1"/>
    <property type="molecule type" value="Genomic_DNA"/>
</dbReference>
<proteinExistence type="predicted"/>
<sequence length="111" mass="11327">MRRVSDTAVGPLLRGVDVVIGLGRGDRPTAVAVRGVLDVHSCPTLRETLRSLVVAAGGGVVVDATELEVADEAGRAALDAVARHCREFGGSLVLPHAQSGRVGARRGVPAG</sequence>
<evidence type="ECO:0000313" key="2">
    <source>
        <dbReference type="EMBL" id="SFB33054.1"/>
    </source>
</evidence>
<gene>
    <name evidence="2" type="ORF">SAMN05421867_11529</name>
</gene>
<feature type="domain" description="STAS" evidence="1">
    <location>
        <begin position="31"/>
        <end position="94"/>
    </location>
</feature>
<dbReference type="Proteomes" id="UP000199012">
    <property type="component" value="Unassembled WGS sequence"/>
</dbReference>
<protein>
    <submittedName>
        <fullName evidence="2">STAS domain-containing protein</fullName>
    </submittedName>
</protein>
<dbReference type="InterPro" id="IPR002645">
    <property type="entry name" value="STAS_dom"/>
</dbReference>
<dbReference type="Gene3D" id="3.30.750.24">
    <property type="entry name" value="STAS domain"/>
    <property type="match status" value="1"/>
</dbReference>
<keyword evidence="3" id="KW-1185">Reference proteome</keyword>
<dbReference type="PROSITE" id="PS50801">
    <property type="entry name" value="STAS"/>
    <property type="match status" value="1"/>
</dbReference>
<evidence type="ECO:0000259" key="1">
    <source>
        <dbReference type="PROSITE" id="PS50801"/>
    </source>
</evidence>
<dbReference type="InterPro" id="IPR036513">
    <property type="entry name" value="STAS_dom_sf"/>
</dbReference>